<evidence type="ECO:0000313" key="1">
    <source>
        <dbReference type="EMBL" id="KAJ8737713.1"/>
    </source>
</evidence>
<comment type="caution">
    <text evidence="1">The sequence shown here is derived from an EMBL/GenBank/DDBJ whole genome shotgun (WGS) entry which is preliminary data.</text>
</comment>
<organism evidence="1 2">
    <name type="scientific">Mythimna loreyi</name>
    <dbReference type="NCBI Taxonomy" id="667449"/>
    <lineage>
        <taxon>Eukaryota</taxon>
        <taxon>Metazoa</taxon>
        <taxon>Ecdysozoa</taxon>
        <taxon>Arthropoda</taxon>
        <taxon>Hexapoda</taxon>
        <taxon>Insecta</taxon>
        <taxon>Pterygota</taxon>
        <taxon>Neoptera</taxon>
        <taxon>Endopterygota</taxon>
        <taxon>Lepidoptera</taxon>
        <taxon>Glossata</taxon>
        <taxon>Ditrysia</taxon>
        <taxon>Noctuoidea</taxon>
        <taxon>Noctuidae</taxon>
        <taxon>Noctuinae</taxon>
        <taxon>Hadenini</taxon>
        <taxon>Mythimna</taxon>
    </lineage>
</organism>
<sequence length="706" mass="79654">MDLEDIVEDKTLLENRKKTEKLPYPKAVGFIVTNEFCERFSYYGMRTILSLYLRDKLGYSDNGATVIYHVFTMFAYFFPLVGAMIADAWLGRFRTILYLSLVYAAGSTLISVSAMPQLNLPTMEFTIVALLLIAFGTGGIKPCVSAFGGDQFKLPEQERYLGYFFSLFYFAINAGSLISTFLTPILRADVHCFGDNDCYSLAFGVPGILMIVSIVFFVAGKRLYIIKKPAGNIFAKVSSCIGHAIVKSCKNKEKREHWLDHADDKYDANLIDDIKSLLRVLVLFIPLPVFWALFDQQGSRWTFQADRMEQDIGSWTLKADQMQVLNPLLILVFIPIFEVAIYPFLTWLKLIRKPLHKMIWGGILAACAFIISGIVELNLLPTYGTPVSEGLAQLRVYNGFNCNFTLNTADLNALEENATHNFEIGPLSAYENLNIIADDFVDLPYFLQGQQSTECADVAYSGYFHLKEKTANSFFINKEGIYNFTDNNDKAIDGVSVRFLTNLRSPVEISIYNIKKNSTLLNIISGETAQKTIAKGRSDVMVGGNVVMREFDFKSGAVYTINVFEDAAGVYHANEVRITPPNSIHILWLIPQYVVMTMGEVMFSVTGLEFSFTQAPATMKSVLQSVWLLTVAFGNLIVVLIVEGNFLDAQWKEFFLFAGLMLIDMLIFTTMAFKYKYHELRSSEENLAIEEIRLPEKTAQDKQEKN</sequence>
<reference evidence="1" key="1">
    <citation type="submission" date="2023-03" db="EMBL/GenBank/DDBJ databases">
        <title>Chromosome-level genomes of two armyworms, Mythimna separata and Mythimna loreyi, provide insights into the biosynthesis and reception of sex pheromones.</title>
        <authorList>
            <person name="Zhao H."/>
        </authorList>
    </citation>
    <scope>NUCLEOTIDE SEQUENCE</scope>
    <source>
        <strain evidence="1">BeijingLab</strain>
    </source>
</reference>
<gene>
    <name evidence="1" type="ORF">PYW08_000308</name>
</gene>
<name>A0ACC2RC34_9NEOP</name>
<accession>A0ACC2RC34</accession>
<keyword evidence="2" id="KW-1185">Reference proteome</keyword>
<evidence type="ECO:0000313" key="2">
    <source>
        <dbReference type="Proteomes" id="UP001231649"/>
    </source>
</evidence>
<dbReference type="EMBL" id="CM056777">
    <property type="protein sequence ID" value="KAJ8737713.1"/>
    <property type="molecule type" value="Genomic_DNA"/>
</dbReference>
<protein>
    <submittedName>
        <fullName evidence="1">Uncharacterized protein</fullName>
    </submittedName>
</protein>
<dbReference type="Proteomes" id="UP001231649">
    <property type="component" value="Chromosome 1"/>
</dbReference>
<proteinExistence type="predicted"/>